<keyword evidence="1" id="KW-0732">Signal</keyword>
<feature type="chain" id="PRO_5031524698" description="Peptidase inhibitor family I36" evidence="1">
    <location>
        <begin position="30"/>
        <end position="166"/>
    </location>
</feature>
<proteinExistence type="predicted"/>
<dbReference type="EMBL" id="JACHMY010000001">
    <property type="protein sequence ID" value="MBB5841087.1"/>
    <property type="molecule type" value="Genomic_DNA"/>
</dbReference>
<evidence type="ECO:0000256" key="1">
    <source>
        <dbReference type="SAM" id="SignalP"/>
    </source>
</evidence>
<evidence type="ECO:0000313" key="3">
    <source>
        <dbReference type="Proteomes" id="UP000549971"/>
    </source>
</evidence>
<name>A0A7W9JFA9_9ACTN</name>
<gene>
    <name evidence="2" type="ORF">HDA39_007821</name>
</gene>
<evidence type="ECO:0008006" key="4">
    <source>
        <dbReference type="Google" id="ProtNLM"/>
    </source>
</evidence>
<organism evidence="2 3">
    <name type="scientific">Kribbella italica</name>
    <dbReference type="NCBI Taxonomy" id="1540520"/>
    <lineage>
        <taxon>Bacteria</taxon>
        <taxon>Bacillati</taxon>
        <taxon>Actinomycetota</taxon>
        <taxon>Actinomycetes</taxon>
        <taxon>Propionibacteriales</taxon>
        <taxon>Kribbellaceae</taxon>
        <taxon>Kribbella</taxon>
    </lineage>
</organism>
<feature type="signal peptide" evidence="1">
    <location>
        <begin position="1"/>
        <end position="29"/>
    </location>
</feature>
<evidence type="ECO:0000313" key="2">
    <source>
        <dbReference type="EMBL" id="MBB5841087.1"/>
    </source>
</evidence>
<dbReference type="RefSeq" id="WP_184803920.1">
    <property type="nucleotide sequence ID" value="NZ_JACHMY010000001.1"/>
</dbReference>
<dbReference type="Proteomes" id="UP000549971">
    <property type="component" value="Unassembled WGS sequence"/>
</dbReference>
<sequence>MMKYALKKFVEAGIAALLISAIGVTPSSATTAGWTVYYRSELPYYPRCASGQATYTIYSGPYAGSGKCGTGHTNVYWRNGDVQRQHTFVIAPGGSAWNAVHTMNWRTGVTISASGWKSLGGANLTQGIHIPWAPNPSFVNLVGGTTTGGQFCNQLRNNAWTGWFGC</sequence>
<accession>A0A7W9JFA9</accession>
<comment type="caution">
    <text evidence="2">The sequence shown here is derived from an EMBL/GenBank/DDBJ whole genome shotgun (WGS) entry which is preliminary data.</text>
</comment>
<keyword evidence="3" id="KW-1185">Reference proteome</keyword>
<protein>
    <recommendedName>
        <fullName evidence="4">Peptidase inhibitor family I36</fullName>
    </recommendedName>
</protein>
<dbReference type="AlphaFoldDB" id="A0A7W9JFA9"/>
<reference evidence="2 3" key="1">
    <citation type="submission" date="2020-08" db="EMBL/GenBank/DDBJ databases">
        <title>Sequencing the genomes of 1000 actinobacteria strains.</title>
        <authorList>
            <person name="Klenk H.-P."/>
        </authorList>
    </citation>
    <scope>NUCLEOTIDE SEQUENCE [LARGE SCALE GENOMIC DNA]</scope>
    <source>
        <strain evidence="2 3">DSM 28967</strain>
    </source>
</reference>